<dbReference type="PANTHER" id="PTHR34689:SF1">
    <property type="entry name" value="NUCLEIC ACID-BINDING PROTEIN"/>
    <property type="match status" value="1"/>
</dbReference>
<name>A0ABQ6MH46_9STRA</name>
<organism evidence="2 3">
    <name type="scientific">Tetraparma gracilis</name>
    <dbReference type="NCBI Taxonomy" id="2962635"/>
    <lineage>
        <taxon>Eukaryota</taxon>
        <taxon>Sar</taxon>
        <taxon>Stramenopiles</taxon>
        <taxon>Ochrophyta</taxon>
        <taxon>Bolidophyceae</taxon>
        <taxon>Parmales</taxon>
        <taxon>Triparmaceae</taxon>
        <taxon>Tetraparma</taxon>
    </lineage>
</organism>
<sequence length="283" mass="32154">MSSRADQEEAEREANRDAVLARKRQYETVGSGSEDEGSGAEDEGSGDGSSSGSSSDESSTARKRRRKEEKKAKKKDKKSKKSKKSKKHKKDKKDKKDKKSKRSKEEPSAAKSMFGVFGAYGICKSSDQPKHQRSFEAWMAEVKAVPSFTGAKWELAEYFKEFQEDFNTASFPDDKYYNYDKWEHEEYQRKRALEDSGLASKAQSDEAAHRREQIEAAEAKKAAELRRTMESLSGDKRAEMKAQEMLKAQMTAAFKIGDTEQVEKIKARLVPDKPQLQEKHPWA</sequence>
<dbReference type="EMBL" id="BRYB01004132">
    <property type="protein sequence ID" value="GMI26124.1"/>
    <property type="molecule type" value="Genomic_DNA"/>
</dbReference>
<feature type="compositionally biased region" description="Basic and acidic residues" evidence="1">
    <location>
        <begin position="203"/>
        <end position="236"/>
    </location>
</feature>
<evidence type="ECO:0000313" key="2">
    <source>
        <dbReference type="EMBL" id="GMI26124.1"/>
    </source>
</evidence>
<proteinExistence type="predicted"/>
<feature type="compositionally biased region" description="Low complexity" evidence="1">
    <location>
        <begin position="48"/>
        <end position="58"/>
    </location>
</feature>
<feature type="compositionally biased region" description="Basic and acidic residues" evidence="1">
    <location>
        <begin position="12"/>
        <end position="26"/>
    </location>
</feature>
<feature type="region of interest" description="Disordered" evidence="1">
    <location>
        <begin position="1"/>
        <end position="110"/>
    </location>
</feature>
<protein>
    <submittedName>
        <fullName evidence="2">Uncharacterized protein</fullName>
    </submittedName>
</protein>
<comment type="caution">
    <text evidence="2">The sequence shown here is derived from an EMBL/GenBank/DDBJ whole genome shotgun (WGS) entry which is preliminary data.</text>
</comment>
<evidence type="ECO:0000256" key="1">
    <source>
        <dbReference type="SAM" id="MobiDB-lite"/>
    </source>
</evidence>
<evidence type="ECO:0000313" key="3">
    <source>
        <dbReference type="Proteomes" id="UP001165060"/>
    </source>
</evidence>
<keyword evidence="3" id="KW-1185">Reference proteome</keyword>
<feature type="compositionally biased region" description="Basic residues" evidence="1">
    <location>
        <begin position="61"/>
        <end position="102"/>
    </location>
</feature>
<dbReference type="PANTHER" id="PTHR34689">
    <property type="entry name" value="NUCLEIC ACID-BINDING PROTEIN"/>
    <property type="match status" value="1"/>
</dbReference>
<reference evidence="2 3" key="1">
    <citation type="journal article" date="2023" name="Commun. Biol.">
        <title>Genome analysis of Parmales, the sister group of diatoms, reveals the evolutionary specialization of diatoms from phago-mixotrophs to photoautotrophs.</title>
        <authorList>
            <person name="Ban H."/>
            <person name="Sato S."/>
            <person name="Yoshikawa S."/>
            <person name="Yamada K."/>
            <person name="Nakamura Y."/>
            <person name="Ichinomiya M."/>
            <person name="Sato N."/>
            <person name="Blanc-Mathieu R."/>
            <person name="Endo H."/>
            <person name="Kuwata A."/>
            <person name="Ogata H."/>
        </authorList>
    </citation>
    <scope>NUCLEOTIDE SEQUENCE [LARGE SCALE GENOMIC DNA]</scope>
</reference>
<dbReference type="Proteomes" id="UP001165060">
    <property type="component" value="Unassembled WGS sequence"/>
</dbReference>
<gene>
    <name evidence="2" type="ORF">TeGR_g7880</name>
</gene>
<feature type="compositionally biased region" description="Acidic residues" evidence="1">
    <location>
        <begin position="33"/>
        <end position="45"/>
    </location>
</feature>
<feature type="region of interest" description="Disordered" evidence="1">
    <location>
        <begin position="193"/>
        <end position="236"/>
    </location>
</feature>
<accession>A0ABQ6MH46</accession>